<dbReference type="EMBL" id="BLTE01000022">
    <property type="protein sequence ID" value="GFK95781.1"/>
    <property type="molecule type" value="Genomic_DNA"/>
</dbReference>
<evidence type="ECO:0000259" key="2">
    <source>
        <dbReference type="Pfam" id="PF06812"/>
    </source>
</evidence>
<feature type="region of interest" description="Disordered" evidence="1">
    <location>
        <begin position="1"/>
        <end position="23"/>
    </location>
</feature>
<evidence type="ECO:0000313" key="4">
    <source>
        <dbReference type="Proteomes" id="UP000494245"/>
    </source>
</evidence>
<proteinExistence type="predicted"/>
<dbReference type="Pfam" id="PF16989">
    <property type="entry name" value="T6SS_VasJ"/>
    <property type="match status" value="1"/>
</dbReference>
<dbReference type="PANTHER" id="PTHR37024">
    <property type="entry name" value="TYPE VI SECRETION SYSTEM DUF2094 AND IMPA-RELATED DOMAIN PROTEIN"/>
    <property type="match status" value="1"/>
</dbReference>
<dbReference type="Gene3D" id="1.25.40.10">
    <property type="entry name" value="Tetratricopeptide repeat domain"/>
    <property type="match status" value="1"/>
</dbReference>
<dbReference type="InterPro" id="IPR017739">
    <property type="entry name" value="T6SS-assoc_VCA0119"/>
</dbReference>
<name>A0A6V8LZ12_9BACT</name>
<dbReference type="Proteomes" id="UP000494245">
    <property type="component" value="Unassembled WGS sequence"/>
</dbReference>
<organism evidence="3 4">
    <name type="scientific">Fundidesulfovibrio magnetotacticus</name>
    <dbReference type="NCBI Taxonomy" id="2730080"/>
    <lineage>
        <taxon>Bacteria</taxon>
        <taxon>Pseudomonadati</taxon>
        <taxon>Thermodesulfobacteriota</taxon>
        <taxon>Desulfovibrionia</taxon>
        <taxon>Desulfovibrionales</taxon>
        <taxon>Desulfovibrionaceae</taxon>
        <taxon>Fundidesulfovibrio</taxon>
    </lineage>
</organism>
<dbReference type="Pfam" id="PF06812">
    <property type="entry name" value="ImpA_N"/>
    <property type="match status" value="1"/>
</dbReference>
<dbReference type="NCBIfam" id="TIGR03362">
    <property type="entry name" value="VI_chp_7"/>
    <property type="match status" value="1"/>
</dbReference>
<gene>
    <name evidence="3" type="ORF">NNJEOMEG_03649</name>
</gene>
<accession>A0A6V8LZ12</accession>
<evidence type="ECO:0000256" key="1">
    <source>
        <dbReference type="SAM" id="MobiDB-lite"/>
    </source>
</evidence>
<keyword evidence="4" id="KW-1185">Reference proteome</keyword>
<feature type="domain" description="ImpA N-terminal" evidence="2">
    <location>
        <begin position="9"/>
        <end position="121"/>
    </location>
</feature>
<dbReference type="InterPro" id="IPR010657">
    <property type="entry name" value="ImpA_N"/>
</dbReference>
<reference evidence="3 4" key="1">
    <citation type="submission" date="2020-04" db="EMBL/GenBank/DDBJ databases">
        <authorList>
            <consortium name="Desulfovibrio sp. FSS-1 genome sequencing consortium"/>
            <person name="Shimoshige H."/>
            <person name="Kobayashi H."/>
            <person name="Maekawa T."/>
        </authorList>
    </citation>
    <scope>NUCLEOTIDE SEQUENCE [LARGE SCALE GENOMIC DNA]</scope>
    <source>
        <strain evidence="3 4">SIID29052-01</strain>
    </source>
</reference>
<dbReference type="AlphaFoldDB" id="A0A6V8LZ12"/>
<sequence>MDIADIGKAPISAANPAGTDPSYEPEFEQLQAEIDKLSMPSATGQGIDWDKVVQLSEVILTAKGKHLPTAAYMAVGLLKTKALPGLADGVNLLADVTTTFWEDLFPPKKRMRGRVNALTWFRDQVQAYFQSYTSDAVFPKDMVDRLVAGFNALDRFAGDNLPDGPAFRDMLEYAKHLPVEAPPPPAPEPQAAATPAEAPAAAPAQSAPAAAAPAAPAPAVAPRPAPPASGNPAASLEFCLGQMVFTAAELLTADAGDPRAVTLNRLGAWLKVDGLPPADQGQTMIPPPDESIRGSIQQLLSGRQFEEALRRAESQIPVYLFWLDLSRLAAQALDSLGAKGAPALDALKAQTGLYAQRLKGIENLSFSDGTPFADAETKAWLKSVAPGSGQALDAAPSDSPLGRVLEEARGLAAQKKFVEAVTALQEALRQSRSGRERFDALIAMASLLTQSGRADLAAPTIDELLELVGQYKLEQWEPDTALRALLAAYDAISSDASDEGKARARQVLSRIARINPAAAMRVSG</sequence>
<feature type="compositionally biased region" description="Low complexity" evidence="1">
    <location>
        <begin position="189"/>
        <end position="214"/>
    </location>
</feature>
<comment type="caution">
    <text evidence="3">The sequence shown here is derived from an EMBL/GenBank/DDBJ whole genome shotgun (WGS) entry which is preliminary data.</text>
</comment>
<dbReference type="PANTHER" id="PTHR37024:SF3">
    <property type="entry name" value="TYPE VI SECRETION SYSTEM PROTEIN TSSA"/>
    <property type="match status" value="1"/>
</dbReference>
<dbReference type="InterPro" id="IPR011990">
    <property type="entry name" value="TPR-like_helical_dom_sf"/>
</dbReference>
<protein>
    <recommendedName>
        <fullName evidence="2">ImpA N-terminal domain-containing protein</fullName>
    </recommendedName>
</protein>
<feature type="region of interest" description="Disordered" evidence="1">
    <location>
        <begin position="178"/>
        <end position="231"/>
    </location>
</feature>
<dbReference type="RefSeq" id="WP_173086923.1">
    <property type="nucleotide sequence ID" value="NZ_BLTE01000022.1"/>
</dbReference>
<evidence type="ECO:0000313" key="3">
    <source>
        <dbReference type="EMBL" id="GFK95781.1"/>
    </source>
</evidence>
<feature type="compositionally biased region" description="Pro residues" evidence="1">
    <location>
        <begin position="215"/>
        <end position="229"/>
    </location>
</feature>
<reference evidence="3 4" key="2">
    <citation type="submission" date="2020-05" db="EMBL/GenBank/DDBJ databases">
        <title>Draft genome sequence of Desulfovibrio sp. strainFSS-1.</title>
        <authorList>
            <person name="Shimoshige H."/>
            <person name="Kobayashi H."/>
            <person name="Maekawa T."/>
        </authorList>
    </citation>
    <scope>NUCLEOTIDE SEQUENCE [LARGE SCALE GENOMIC DNA]</scope>
    <source>
        <strain evidence="3 4">SIID29052-01</strain>
    </source>
</reference>